<protein>
    <submittedName>
        <fullName evidence="2">Cell division protein ZapA</fullName>
    </submittedName>
</protein>
<keyword evidence="2" id="KW-0131">Cell cycle</keyword>
<sequence>MERKKMTIRVEVAEQFYRLTIPAEEEERVRRAAKHIRTEIEALKHRYEASLMEYLAMAAIRISIENEENKERLTMAPEALKLKALAAQLEEWVGETEGGSAGQGKDVGTDVAGAEGRGEIVKPKAKRGRPRKVPQNGQ</sequence>
<name>A0A9D1QDB4_9BACT</name>
<reference evidence="2" key="1">
    <citation type="journal article" date="2021" name="PeerJ">
        <title>Extensive microbial diversity within the chicken gut microbiome revealed by metagenomics and culture.</title>
        <authorList>
            <person name="Gilroy R."/>
            <person name="Ravi A."/>
            <person name="Getino M."/>
            <person name="Pursley I."/>
            <person name="Horton D.L."/>
            <person name="Alikhan N.F."/>
            <person name="Baker D."/>
            <person name="Gharbi K."/>
            <person name="Hall N."/>
            <person name="Watson M."/>
            <person name="Adriaenssens E.M."/>
            <person name="Foster-Nyarko E."/>
            <person name="Jarju S."/>
            <person name="Secka A."/>
            <person name="Antonio M."/>
            <person name="Oren A."/>
            <person name="Chaudhuri R.R."/>
            <person name="La Ragione R."/>
            <person name="Hildebrand F."/>
            <person name="Pallen M.J."/>
        </authorList>
    </citation>
    <scope>NUCLEOTIDE SEQUENCE</scope>
    <source>
        <strain evidence="2">ChiBcec15-1070</strain>
    </source>
</reference>
<dbReference type="Proteomes" id="UP000823926">
    <property type="component" value="Unassembled WGS sequence"/>
</dbReference>
<dbReference type="AlphaFoldDB" id="A0A9D1QDB4"/>
<dbReference type="Pfam" id="PF05164">
    <property type="entry name" value="ZapA"/>
    <property type="match status" value="1"/>
</dbReference>
<evidence type="ECO:0000313" key="2">
    <source>
        <dbReference type="EMBL" id="HIW10484.1"/>
    </source>
</evidence>
<evidence type="ECO:0000313" key="3">
    <source>
        <dbReference type="Proteomes" id="UP000823926"/>
    </source>
</evidence>
<dbReference type="InterPro" id="IPR007838">
    <property type="entry name" value="Cell_div_ZapA-like"/>
</dbReference>
<dbReference type="InterPro" id="IPR036192">
    <property type="entry name" value="Cell_div_ZapA-like_sf"/>
</dbReference>
<proteinExistence type="predicted"/>
<organism evidence="2 3">
    <name type="scientific">Candidatus Rikenella faecigallinarum</name>
    <dbReference type="NCBI Taxonomy" id="2838745"/>
    <lineage>
        <taxon>Bacteria</taxon>
        <taxon>Pseudomonadati</taxon>
        <taxon>Bacteroidota</taxon>
        <taxon>Bacteroidia</taxon>
        <taxon>Bacteroidales</taxon>
        <taxon>Rikenellaceae</taxon>
        <taxon>Rikenella</taxon>
    </lineage>
</organism>
<feature type="region of interest" description="Disordered" evidence="1">
    <location>
        <begin position="93"/>
        <end position="138"/>
    </location>
</feature>
<dbReference type="EMBL" id="DXHL01000019">
    <property type="protein sequence ID" value="HIW10484.1"/>
    <property type="molecule type" value="Genomic_DNA"/>
</dbReference>
<comment type="caution">
    <text evidence="2">The sequence shown here is derived from an EMBL/GenBank/DDBJ whole genome shotgun (WGS) entry which is preliminary data.</text>
</comment>
<feature type="compositionally biased region" description="Basic residues" evidence="1">
    <location>
        <begin position="123"/>
        <end position="132"/>
    </location>
</feature>
<evidence type="ECO:0000256" key="1">
    <source>
        <dbReference type="SAM" id="MobiDB-lite"/>
    </source>
</evidence>
<reference evidence="2" key="2">
    <citation type="submission" date="2021-04" db="EMBL/GenBank/DDBJ databases">
        <authorList>
            <person name="Gilroy R."/>
        </authorList>
    </citation>
    <scope>NUCLEOTIDE SEQUENCE</scope>
    <source>
        <strain evidence="2">ChiBcec15-1070</strain>
    </source>
</reference>
<gene>
    <name evidence="2" type="ORF">H9888_03180</name>
</gene>
<dbReference type="SUPFAM" id="SSF102829">
    <property type="entry name" value="Cell division protein ZapA-like"/>
    <property type="match status" value="1"/>
</dbReference>
<accession>A0A9D1QDB4</accession>
<dbReference type="GO" id="GO:0051301">
    <property type="term" value="P:cell division"/>
    <property type="evidence" value="ECO:0007669"/>
    <property type="project" value="UniProtKB-KW"/>
</dbReference>
<keyword evidence="2" id="KW-0132">Cell division</keyword>